<dbReference type="AlphaFoldDB" id="A0A2J6QGK6"/>
<evidence type="ECO:0000313" key="2">
    <source>
        <dbReference type="Proteomes" id="UP000235672"/>
    </source>
</evidence>
<protein>
    <submittedName>
        <fullName evidence="1">Uncharacterized protein</fullName>
    </submittedName>
</protein>
<dbReference type="EMBL" id="KZ613470">
    <property type="protein sequence ID" value="PMD25411.1"/>
    <property type="molecule type" value="Genomic_DNA"/>
</dbReference>
<name>A0A2J6QGK6_9HELO</name>
<keyword evidence="2" id="KW-1185">Reference proteome</keyword>
<gene>
    <name evidence="1" type="ORF">NA56DRAFT_699334</name>
</gene>
<evidence type="ECO:0000313" key="1">
    <source>
        <dbReference type="EMBL" id="PMD25411.1"/>
    </source>
</evidence>
<reference evidence="1 2" key="1">
    <citation type="submission" date="2016-05" db="EMBL/GenBank/DDBJ databases">
        <title>A degradative enzymes factory behind the ericoid mycorrhizal symbiosis.</title>
        <authorList>
            <consortium name="DOE Joint Genome Institute"/>
            <person name="Martino E."/>
            <person name="Morin E."/>
            <person name="Grelet G."/>
            <person name="Kuo A."/>
            <person name="Kohler A."/>
            <person name="Daghino S."/>
            <person name="Barry K."/>
            <person name="Choi C."/>
            <person name="Cichocki N."/>
            <person name="Clum A."/>
            <person name="Copeland A."/>
            <person name="Hainaut M."/>
            <person name="Haridas S."/>
            <person name="Labutti K."/>
            <person name="Lindquist E."/>
            <person name="Lipzen A."/>
            <person name="Khouja H.-R."/>
            <person name="Murat C."/>
            <person name="Ohm R."/>
            <person name="Olson A."/>
            <person name="Spatafora J."/>
            <person name="Veneault-Fourrey C."/>
            <person name="Henrissat B."/>
            <person name="Grigoriev I."/>
            <person name="Martin F."/>
            <person name="Perotto S."/>
        </authorList>
    </citation>
    <scope>NUCLEOTIDE SEQUENCE [LARGE SCALE GENOMIC DNA]</scope>
    <source>
        <strain evidence="1 2">UAMH 7357</strain>
    </source>
</reference>
<organism evidence="1 2">
    <name type="scientific">Hyaloscypha hepaticicola</name>
    <dbReference type="NCBI Taxonomy" id="2082293"/>
    <lineage>
        <taxon>Eukaryota</taxon>
        <taxon>Fungi</taxon>
        <taxon>Dikarya</taxon>
        <taxon>Ascomycota</taxon>
        <taxon>Pezizomycotina</taxon>
        <taxon>Leotiomycetes</taxon>
        <taxon>Helotiales</taxon>
        <taxon>Hyaloscyphaceae</taxon>
        <taxon>Hyaloscypha</taxon>
    </lineage>
</organism>
<accession>A0A2J6QGK6</accession>
<dbReference type="Proteomes" id="UP000235672">
    <property type="component" value="Unassembled WGS sequence"/>
</dbReference>
<proteinExistence type="predicted"/>
<sequence>MPASVCATIFKLGWAFEHEPGLRGAERCFDEQGSSFDFLFRRGPIIDVVFLSSQFHEEINVERLFFAPLIASFGHF</sequence>